<comment type="caution">
    <text evidence="1">The sequence shown here is derived from an EMBL/GenBank/DDBJ whole genome shotgun (WGS) entry which is preliminary data.</text>
</comment>
<accession>A0A2P8HV46</accession>
<evidence type="ECO:0000313" key="2">
    <source>
        <dbReference type="Proteomes" id="UP000240971"/>
    </source>
</evidence>
<dbReference type="Proteomes" id="UP000240971">
    <property type="component" value="Unassembled WGS sequence"/>
</dbReference>
<evidence type="ECO:0000313" key="1">
    <source>
        <dbReference type="EMBL" id="PSL50097.1"/>
    </source>
</evidence>
<dbReference type="AlphaFoldDB" id="A0A2P8HV46"/>
<sequence>MLNSYNISQLQEGGYFFTTTSGVIYNVYLLDDSLYFDDFPEFSGDVSTFGFDIVSNPLMKTPFDTRVRITISNIIIDYLSAQPEKILFFVCDSADTRQKGRMRIFEQWYNYLKVDYIEKYNESIQAADMDIYCSIILHTNNSLKNHIISSFRNLSHTTSEKLKSY</sequence>
<name>A0A2P8HV46_CHINA</name>
<dbReference type="Pfam" id="PF19666">
    <property type="entry name" value="DUF6169"/>
    <property type="match status" value="1"/>
</dbReference>
<gene>
    <name evidence="1" type="ORF">CLV51_1011441</name>
</gene>
<dbReference type="EMBL" id="PYAW01000001">
    <property type="protein sequence ID" value="PSL50097.1"/>
    <property type="molecule type" value="Genomic_DNA"/>
</dbReference>
<keyword evidence="2" id="KW-1185">Reference proteome</keyword>
<reference evidence="1 2" key="1">
    <citation type="submission" date="2018-03" db="EMBL/GenBank/DDBJ databases">
        <title>Genomic Encyclopedia of Archaeal and Bacterial Type Strains, Phase II (KMG-II): from individual species to whole genera.</title>
        <authorList>
            <person name="Goeker M."/>
        </authorList>
    </citation>
    <scope>NUCLEOTIDE SEQUENCE [LARGE SCALE GENOMIC DNA]</scope>
    <source>
        <strain evidence="1 2">DSM 24859</strain>
    </source>
</reference>
<proteinExistence type="predicted"/>
<organism evidence="1 2">
    <name type="scientific">Chitinophaga niastensis</name>
    <dbReference type="NCBI Taxonomy" id="536980"/>
    <lineage>
        <taxon>Bacteria</taxon>
        <taxon>Pseudomonadati</taxon>
        <taxon>Bacteroidota</taxon>
        <taxon>Chitinophagia</taxon>
        <taxon>Chitinophagales</taxon>
        <taxon>Chitinophagaceae</taxon>
        <taxon>Chitinophaga</taxon>
    </lineage>
</organism>
<protein>
    <submittedName>
        <fullName evidence="1">Uncharacterized protein</fullName>
    </submittedName>
</protein>
<dbReference type="InterPro" id="IPR046167">
    <property type="entry name" value="DUF6169"/>
</dbReference>